<keyword evidence="1" id="KW-0812">Transmembrane</keyword>
<evidence type="ECO:0000313" key="3">
    <source>
        <dbReference type="Proteomes" id="UP001164761"/>
    </source>
</evidence>
<dbReference type="Proteomes" id="UP001164761">
    <property type="component" value="Chromosome"/>
</dbReference>
<protein>
    <recommendedName>
        <fullName evidence="4">DUF2269 family protein</fullName>
    </recommendedName>
</protein>
<keyword evidence="1" id="KW-0472">Membrane</keyword>
<proteinExistence type="predicted"/>
<evidence type="ECO:0008006" key="4">
    <source>
        <dbReference type="Google" id="ProtNLM"/>
    </source>
</evidence>
<name>A0ABY6ZCH5_9BACL</name>
<sequence length="144" mass="15689">MKHTALFIHLLGFSVWVGSFIAMMICLIYIRKSGSNTEMIQMLNRLQTRLTIIGNSGALLMLISGLILYSLTKTYTLPIYLTAAIGGGTCVFSIWAITFQSNRLSERIKSTSAGKSLTTPITLMNVSSWVVLIGIAVVVGIATR</sequence>
<accession>A0ABY6ZCH5</accession>
<reference evidence="2" key="1">
    <citation type="submission" date="2022-08" db="EMBL/GenBank/DDBJ databases">
        <title>Alicyclobacillus fastidiosus DSM 17978, complete genome.</title>
        <authorList>
            <person name="Wang Q."/>
            <person name="Cai R."/>
            <person name="Wang Z."/>
        </authorList>
    </citation>
    <scope>NUCLEOTIDE SEQUENCE</scope>
    <source>
        <strain evidence="2">DSM 17978</strain>
    </source>
</reference>
<evidence type="ECO:0000313" key="2">
    <source>
        <dbReference type="EMBL" id="WAH40598.1"/>
    </source>
</evidence>
<feature type="transmembrane region" description="Helical" evidence="1">
    <location>
        <begin position="77"/>
        <end position="99"/>
    </location>
</feature>
<evidence type="ECO:0000256" key="1">
    <source>
        <dbReference type="SAM" id="Phobius"/>
    </source>
</evidence>
<gene>
    <name evidence="2" type="ORF">NZD89_20095</name>
</gene>
<dbReference type="RefSeq" id="WP_268004499.1">
    <property type="nucleotide sequence ID" value="NZ_BSUT01000001.1"/>
</dbReference>
<feature type="transmembrane region" description="Helical" evidence="1">
    <location>
        <begin position="120"/>
        <end position="142"/>
    </location>
</feature>
<keyword evidence="3" id="KW-1185">Reference proteome</keyword>
<feature type="transmembrane region" description="Helical" evidence="1">
    <location>
        <begin position="50"/>
        <end position="71"/>
    </location>
</feature>
<keyword evidence="1" id="KW-1133">Transmembrane helix</keyword>
<dbReference type="EMBL" id="CP104067">
    <property type="protein sequence ID" value="WAH40598.1"/>
    <property type="molecule type" value="Genomic_DNA"/>
</dbReference>
<organism evidence="2 3">
    <name type="scientific">Alicyclobacillus fastidiosus</name>
    <dbReference type="NCBI Taxonomy" id="392011"/>
    <lineage>
        <taxon>Bacteria</taxon>
        <taxon>Bacillati</taxon>
        <taxon>Bacillota</taxon>
        <taxon>Bacilli</taxon>
        <taxon>Bacillales</taxon>
        <taxon>Alicyclobacillaceae</taxon>
        <taxon>Alicyclobacillus</taxon>
    </lineage>
</organism>
<feature type="transmembrane region" description="Helical" evidence="1">
    <location>
        <begin position="6"/>
        <end position="30"/>
    </location>
</feature>